<gene>
    <name evidence="1" type="ORF">T07_11301</name>
</gene>
<sequence length="96" mass="10861">MSIQIGPGCSVVNNRSVVLRLSKRLLKEEVEVVCSLKLRIQPCRNQKFQAKTAPEWDRIISRIGTVCLRNCSSTLLRTAIHISLEALPLRSAYLRN</sequence>
<proteinExistence type="predicted"/>
<dbReference type="AlphaFoldDB" id="A0A0V0SK56"/>
<name>A0A0V0SK56_9BILA</name>
<accession>A0A0V0SK56</accession>
<comment type="caution">
    <text evidence="1">The sequence shown here is derived from an EMBL/GenBank/DDBJ whole genome shotgun (WGS) entry which is preliminary data.</text>
</comment>
<protein>
    <submittedName>
        <fullName evidence="1">Uncharacterized protein</fullName>
    </submittedName>
</protein>
<organism evidence="1 2">
    <name type="scientific">Trichinella nelsoni</name>
    <dbReference type="NCBI Taxonomy" id="6336"/>
    <lineage>
        <taxon>Eukaryota</taxon>
        <taxon>Metazoa</taxon>
        <taxon>Ecdysozoa</taxon>
        <taxon>Nematoda</taxon>
        <taxon>Enoplea</taxon>
        <taxon>Dorylaimia</taxon>
        <taxon>Trichinellida</taxon>
        <taxon>Trichinellidae</taxon>
        <taxon>Trichinella</taxon>
    </lineage>
</organism>
<dbReference type="Proteomes" id="UP000054630">
    <property type="component" value="Unassembled WGS sequence"/>
</dbReference>
<dbReference type="EMBL" id="JYDL01000005">
    <property type="protein sequence ID" value="KRX27020.1"/>
    <property type="molecule type" value="Genomic_DNA"/>
</dbReference>
<reference evidence="1 2" key="1">
    <citation type="submission" date="2015-01" db="EMBL/GenBank/DDBJ databases">
        <title>Evolution of Trichinella species and genotypes.</title>
        <authorList>
            <person name="Korhonen P.K."/>
            <person name="Edoardo P."/>
            <person name="Giuseppe L.R."/>
            <person name="Gasser R.B."/>
        </authorList>
    </citation>
    <scope>NUCLEOTIDE SEQUENCE [LARGE SCALE GENOMIC DNA]</scope>
    <source>
        <strain evidence="1">ISS37</strain>
    </source>
</reference>
<evidence type="ECO:0000313" key="2">
    <source>
        <dbReference type="Proteomes" id="UP000054630"/>
    </source>
</evidence>
<keyword evidence="2" id="KW-1185">Reference proteome</keyword>
<evidence type="ECO:0000313" key="1">
    <source>
        <dbReference type="EMBL" id="KRX27020.1"/>
    </source>
</evidence>